<keyword evidence="1" id="KW-0732">Signal</keyword>
<dbReference type="SUPFAM" id="SSF53756">
    <property type="entry name" value="UDP-Glycosyltransferase/glycogen phosphorylase"/>
    <property type="match status" value="1"/>
</dbReference>
<dbReference type="GO" id="GO:0016757">
    <property type="term" value="F:glycosyltransferase activity"/>
    <property type="evidence" value="ECO:0007669"/>
    <property type="project" value="InterPro"/>
</dbReference>
<evidence type="ECO:0000259" key="3">
    <source>
        <dbReference type="Pfam" id="PF13439"/>
    </source>
</evidence>
<accession>A0A3N6RF00</accession>
<feature type="signal peptide" evidence="1">
    <location>
        <begin position="1"/>
        <end position="20"/>
    </location>
</feature>
<name>A0A3N6RF00_9CYAN</name>
<evidence type="ECO:0000313" key="4">
    <source>
        <dbReference type="EMBL" id="RQH27562.1"/>
    </source>
</evidence>
<dbReference type="Gene3D" id="3.40.50.2000">
    <property type="entry name" value="Glycogen Phosphorylase B"/>
    <property type="match status" value="2"/>
</dbReference>
<evidence type="ECO:0000259" key="2">
    <source>
        <dbReference type="Pfam" id="PF00534"/>
    </source>
</evidence>
<dbReference type="EMBL" id="RCBY01000242">
    <property type="protein sequence ID" value="RQH27562.1"/>
    <property type="molecule type" value="Genomic_DNA"/>
</dbReference>
<evidence type="ECO:0000313" key="5">
    <source>
        <dbReference type="Proteomes" id="UP000269154"/>
    </source>
</evidence>
<dbReference type="InterPro" id="IPR028098">
    <property type="entry name" value="Glyco_trans_4-like_N"/>
</dbReference>
<keyword evidence="4" id="KW-0808">Transferase</keyword>
<reference evidence="4 5" key="1">
    <citation type="journal article" date="2018" name="ACS Chem. Biol.">
        <title>Ketoreductase domain dysfunction expands chemodiversity: malyngamide biosynthesis in the cyanobacterium Okeania hirsuta.</title>
        <authorList>
            <person name="Moss N.A."/>
            <person name="Leao T."/>
            <person name="Rankin M."/>
            <person name="McCullough T.M."/>
            <person name="Qu P."/>
            <person name="Korobeynikov A."/>
            <person name="Smith J.L."/>
            <person name="Gerwick L."/>
            <person name="Gerwick W.H."/>
        </authorList>
    </citation>
    <scope>NUCLEOTIDE SEQUENCE [LARGE SCALE GENOMIC DNA]</scope>
    <source>
        <strain evidence="4 5">PAB10Feb10-1</strain>
    </source>
</reference>
<comment type="caution">
    <text evidence="4">The sequence shown here is derived from an EMBL/GenBank/DDBJ whole genome shotgun (WGS) entry which is preliminary data.</text>
</comment>
<feature type="chain" id="PRO_5018325374" evidence="1">
    <location>
        <begin position="21"/>
        <end position="368"/>
    </location>
</feature>
<dbReference type="PANTHER" id="PTHR12526:SF638">
    <property type="entry name" value="SPORE COAT PROTEIN SA"/>
    <property type="match status" value="1"/>
</dbReference>
<evidence type="ECO:0000256" key="1">
    <source>
        <dbReference type="SAM" id="SignalP"/>
    </source>
</evidence>
<dbReference type="RefSeq" id="WP_124146275.1">
    <property type="nucleotide sequence ID" value="NZ_CAWOKI010000147.1"/>
</dbReference>
<dbReference type="Pfam" id="PF13439">
    <property type="entry name" value="Glyco_transf_4"/>
    <property type="match status" value="1"/>
</dbReference>
<dbReference type="InterPro" id="IPR001296">
    <property type="entry name" value="Glyco_trans_1"/>
</dbReference>
<dbReference type="OrthoDB" id="9795068at2"/>
<proteinExistence type="predicted"/>
<organism evidence="4 5">
    <name type="scientific">Okeania hirsuta</name>
    <dbReference type="NCBI Taxonomy" id="1458930"/>
    <lineage>
        <taxon>Bacteria</taxon>
        <taxon>Bacillati</taxon>
        <taxon>Cyanobacteriota</taxon>
        <taxon>Cyanophyceae</taxon>
        <taxon>Oscillatoriophycideae</taxon>
        <taxon>Oscillatoriales</taxon>
        <taxon>Microcoleaceae</taxon>
        <taxon>Okeania</taxon>
    </lineage>
</organism>
<dbReference type="CDD" id="cd03802">
    <property type="entry name" value="GT4_AviGT4-like"/>
    <property type="match status" value="1"/>
</dbReference>
<dbReference type="Proteomes" id="UP000269154">
    <property type="component" value="Unassembled WGS sequence"/>
</dbReference>
<gene>
    <name evidence="4" type="ORF">D5R40_27060</name>
</gene>
<feature type="domain" description="Glycosyl transferase family 1" evidence="2">
    <location>
        <begin position="192"/>
        <end position="330"/>
    </location>
</feature>
<feature type="domain" description="Glycosyltransferase subfamily 4-like N-terminal" evidence="3">
    <location>
        <begin position="27"/>
        <end position="182"/>
    </location>
</feature>
<dbReference type="Pfam" id="PF00534">
    <property type="entry name" value="Glycos_transf_1"/>
    <property type="match status" value="1"/>
</dbReference>
<dbReference type="PANTHER" id="PTHR12526">
    <property type="entry name" value="GLYCOSYLTRANSFERASE"/>
    <property type="match status" value="1"/>
</dbReference>
<keyword evidence="5" id="KW-1185">Reference proteome</keyword>
<protein>
    <submittedName>
        <fullName evidence="4">Glycosyltransferase</fullName>
    </submittedName>
</protein>
<sequence length="368" mass="41142">MATAQANLLRLLFASTPVGAIGSGTGGGVEFTLQNIAQEMILRGHKVDIVAPQGSITKVDCPIIEITGELQVSIQQLNRDTPISIIPKSVLTRMWEFIGKEQNNYDLIVNFAYDWLPFYLSLFLNVPIAHLVSMGSLSKAMDEIIEKTSISFPGTIAVHTKAQAETFSFPSRCRVVGNGIDIKNYQYCDRPNNYLVWVARISPEKGLEDAVEAAKNTGIPLKIMGLLQDKSYWESIQQNYPDAPIEYLGFLPIKEMQLVLRRSRGYLMTHRWSEAFGMTAIQSLACGVPIITYNKGGPAEIVRHGQTGWLVEPGNLVELVKAINNLDKLDRLACRQQAEAEYSIQVYGNRMENWFYDILAQTSYSLRS</sequence>
<dbReference type="AlphaFoldDB" id="A0A3N6RF00"/>